<dbReference type="STRING" id="338188.ERS852397_01707"/>
<proteinExistence type="predicted"/>
<evidence type="ECO:0000313" key="2">
    <source>
        <dbReference type="EMBL" id="CUO27575.1"/>
    </source>
</evidence>
<dbReference type="Proteomes" id="UP000095517">
    <property type="component" value="Unassembled WGS sequence"/>
</dbReference>
<organism evidence="2 3">
    <name type="scientific">Bacteroides finegoldii</name>
    <dbReference type="NCBI Taxonomy" id="338188"/>
    <lineage>
        <taxon>Bacteria</taxon>
        <taxon>Pseudomonadati</taxon>
        <taxon>Bacteroidota</taxon>
        <taxon>Bacteroidia</taxon>
        <taxon>Bacteroidales</taxon>
        <taxon>Bacteroidaceae</taxon>
        <taxon>Bacteroides</taxon>
    </lineage>
</organism>
<evidence type="ECO:0000313" key="3">
    <source>
        <dbReference type="Proteomes" id="UP000095517"/>
    </source>
</evidence>
<dbReference type="FunFam" id="2.60.120.10:FF:000210">
    <property type="entry name" value="Crp/Fnr family transcriptional regulator"/>
    <property type="match status" value="1"/>
</dbReference>
<gene>
    <name evidence="2" type="ORF">ERS852397_01707</name>
</gene>
<reference evidence="2 3" key="1">
    <citation type="submission" date="2015-09" db="EMBL/GenBank/DDBJ databases">
        <authorList>
            <consortium name="Pathogen Informatics"/>
        </authorList>
    </citation>
    <scope>NUCLEOTIDE SEQUENCE [LARGE SCALE GENOMIC DNA]</scope>
    <source>
        <strain evidence="2 3">2789STDY5608840</strain>
    </source>
</reference>
<dbReference type="RefSeq" id="WP_004304240.1">
    <property type="nucleotide sequence ID" value="NZ_CABIXA010000007.1"/>
</dbReference>
<dbReference type="InterPro" id="IPR000595">
    <property type="entry name" value="cNMP-bd_dom"/>
</dbReference>
<dbReference type="InterPro" id="IPR018490">
    <property type="entry name" value="cNMP-bd_dom_sf"/>
</dbReference>
<dbReference type="Gene3D" id="2.60.120.10">
    <property type="entry name" value="Jelly Rolls"/>
    <property type="match status" value="1"/>
</dbReference>
<accession>A0A174DU34</accession>
<dbReference type="GO" id="GO:0016301">
    <property type="term" value="F:kinase activity"/>
    <property type="evidence" value="ECO:0007669"/>
    <property type="project" value="UniProtKB-KW"/>
</dbReference>
<sequence length="187" mass="22322">MENIIKGIRQYYPVSDSSLEVLFSYMKKMELPKKHLLIHGGVLDRHVYFIEKGFCRSYCLRDGEEITIWFSREGDITFAMKDLYHNQPGYEYVELLEDCELYAIRIEDLNQIYETNIEIANWGRVIHQECLLYMDIHHINRLYLPAKERYEQLLREQPDVIHRAQLGYIASFLGMTPQHLSRLRSES</sequence>
<name>A0A174DU34_9BACE</name>
<dbReference type="EMBL" id="CYZH01000007">
    <property type="protein sequence ID" value="CUO27575.1"/>
    <property type="molecule type" value="Genomic_DNA"/>
</dbReference>
<keyword evidence="2" id="KW-0418">Kinase</keyword>
<dbReference type="AlphaFoldDB" id="A0A174DU34"/>
<dbReference type="InterPro" id="IPR014710">
    <property type="entry name" value="RmlC-like_jellyroll"/>
</dbReference>
<keyword evidence="2" id="KW-0808">Transferase</keyword>
<protein>
    <submittedName>
        <fullName evidence="2">cAMP-binding proteins-catabolite gene activator and regulatory subunit of cAMP-dependent protein kinases</fullName>
    </submittedName>
</protein>
<feature type="domain" description="Cyclic nucleotide-binding" evidence="1">
    <location>
        <begin position="10"/>
        <end position="112"/>
    </location>
</feature>
<evidence type="ECO:0000259" key="1">
    <source>
        <dbReference type="PROSITE" id="PS50042"/>
    </source>
</evidence>
<dbReference type="CDD" id="cd00038">
    <property type="entry name" value="CAP_ED"/>
    <property type="match status" value="1"/>
</dbReference>
<dbReference type="PROSITE" id="PS50042">
    <property type="entry name" value="CNMP_BINDING_3"/>
    <property type="match status" value="1"/>
</dbReference>
<dbReference type="Pfam" id="PF00027">
    <property type="entry name" value="cNMP_binding"/>
    <property type="match status" value="1"/>
</dbReference>
<dbReference type="SUPFAM" id="SSF51206">
    <property type="entry name" value="cAMP-binding domain-like"/>
    <property type="match status" value="1"/>
</dbReference>